<comment type="caution">
    <text evidence="3">The sequence shown here is derived from an EMBL/GenBank/DDBJ whole genome shotgun (WGS) entry which is preliminary data.</text>
</comment>
<feature type="transmembrane region" description="Helical" evidence="1">
    <location>
        <begin position="318"/>
        <end position="347"/>
    </location>
</feature>
<name>A0ABS6RY91_9BACT</name>
<keyword evidence="1" id="KW-1133">Transmembrane helix</keyword>
<evidence type="ECO:0000256" key="1">
    <source>
        <dbReference type="SAM" id="Phobius"/>
    </source>
</evidence>
<feature type="transmembrane region" description="Helical" evidence="1">
    <location>
        <begin position="248"/>
        <end position="264"/>
    </location>
</feature>
<organism evidence="3 4">
    <name type="scientific">Candidatus Magnetobacterium casense</name>
    <dbReference type="NCBI Taxonomy" id="1455061"/>
    <lineage>
        <taxon>Bacteria</taxon>
        <taxon>Pseudomonadati</taxon>
        <taxon>Nitrospirota</taxon>
        <taxon>Thermodesulfovibrionia</taxon>
        <taxon>Thermodesulfovibrionales</taxon>
        <taxon>Candidatus Magnetobacteriaceae</taxon>
        <taxon>Candidatus Magnetobacterium</taxon>
    </lineage>
</organism>
<feature type="transmembrane region" description="Helical" evidence="1">
    <location>
        <begin position="202"/>
        <end position="219"/>
    </location>
</feature>
<sequence>MENGTILFTAPNKVEMSKLFMPKSYGIVLVILGHILRVGPNHVIKLQWAQVISDFIYMFHMNLFFVIAGIVFFLKIDYYLLYPKEFFIKQGLRFALPFVTINLLYTISFYICIRLFNLHILTGGHRYNTIFLCIGGSWFLCAMLFAKIFSYVVFKISSIYFKTNVYRYIAFILLFWIGLYFIKTPVLVNFFKQFPFDWHLEGRLFWFNLSFIIVVFVNINRIKFNVYHLVLLLLLLVISYKYTSHTMAFRYIYIMLVITLILMISHFKNKYSDQFILWVAKLGMPIYLLHFFVIDFIWQPVYNQFISQKWFGNGYTYFAIAFIFVSAITLAISNITSNIPIINLILFGDKTQMKTVK</sequence>
<dbReference type="Pfam" id="PF01757">
    <property type="entry name" value="Acyl_transf_3"/>
    <property type="match status" value="1"/>
</dbReference>
<feature type="transmembrane region" description="Helical" evidence="1">
    <location>
        <begin position="55"/>
        <end position="74"/>
    </location>
</feature>
<accession>A0ABS6RY91</accession>
<feature type="transmembrane region" description="Helical" evidence="1">
    <location>
        <begin position="165"/>
        <end position="182"/>
    </location>
</feature>
<keyword evidence="1" id="KW-0812">Transmembrane</keyword>
<dbReference type="EMBL" id="JABXWD010000119">
    <property type="protein sequence ID" value="MBV6341546.1"/>
    <property type="molecule type" value="Genomic_DNA"/>
</dbReference>
<keyword evidence="1" id="KW-0472">Membrane</keyword>
<evidence type="ECO:0000313" key="4">
    <source>
        <dbReference type="Proteomes" id="UP001196980"/>
    </source>
</evidence>
<protein>
    <recommendedName>
        <fullName evidence="2">Acyltransferase 3 domain-containing protein</fullName>
    </recommendedName>
</protein>
<feature type="transmembrane region" description="Helical" evidence="1">
    <location>
        <begin position="129"/>
        <end position="153"/>
    </location>
</feature>
<feature type="transmembrane region" description="Helical" evidence="1">
    <location>
        <begin position="276"/>
        <end position="298"/>
    </location>
</feature>
<dbReference type="RefSeq" id="WP_218252180.1">
    <property type="nucleotide sequence ID" value="NZ_JABXWD010000119.1"/>
</dbReference>
<feature type="domain" description="Acyltransferase 3" evidence="2">
    <location>
        <begin position="26"/>
        <end position="328"/>
    </location>
</feature>
<evidence type="ECO:0000259" key="2">
    <source>
        <dbReference type="Pfam" id="PF01757"/>
    </source>
</evidence>
<dbReference type="Proteomes" id="UP001196980">
    <property type="component" value="Unassembled WGS sequence"/>
</dbReference>
<keyword evidence="4" id="KW-1185">Reference proteome</keyword>
<feature type="transmembrane region" description="Helical" evidence="1">
    <location>
        <begin position="25"/>
        <end position="43"/>
    </location>
</feature>
<evidence type="ECO:0000313" key="3">
    <source>
        <dbReference type="EMBL" id="MBV6341546.1"/>
    </source>
</evidence>
<dbReference type="InterPro" id="IPR002656">
    <property type="entry name" value="Acyl_transf_3_dom"/>
</dbReference>
<proteinExistence type="predicted"/>
<gene>
    <name evidence="3" type="ORF">HWQ67_08105</name>
</gene>
<feature type="transmembrane region" description="Helical" evidence="1">
    <location>
        <begin position="94"/>
        <end position="117"/>
    </location>
</feature>
<reference evidence="3 4" key="1">
    <citation type="journal article" date="2020" name="J Geophys Res Biogeosci">
        <title>Magnetotaxis as an Adaptation to Enable Bacterial Shuttling of Microbial Sulfur and Sulfur Cycling Across Aquatic Oxic#Anoxic Interfaces.</title>
        <authorList>
            <person name="Li J."/>
            <person name="Liu P."/>
            <person name="Wang J."/>
            <person name="Roberts A.P."/>
            <person name="Pan Y."/>
        </authorList>
    </citation>
    <scope>NUCLEOTIDE SEQUENCE [LARGE SCALE GENOMIC DNA]</scope>
    <source>
        <strain evidence="3 4">MYR-1_YQ</strain>
    </source>
</reference>
<feature type="transmembrane region" description="Helical" evidence="1">
    <location>
        <begin position="226"/>
        <end position="242"/>
    </location>
</feature>